<evidence type="ECO:0000259" key="7">
    <source>
        <dbReference type="PROSITE" id="PS51900"/>
    </source>
</evidence>
<sequence length="398" mass="46388">MVNIRSREDTGKLFFDFKYRGMRCREYTALDDTKSNRKRMKSVAEKMDAEITLGTFAYRHYFPDSRGAARFDQHTFDSEENQSATTPLFRDFADTWWLENEIRWRRNTQLGNRAVLNRHLLPAFGDCPIAEITKADVLAFRAEVAKCAGRSGNVTLSPKTINNLMGVFNMIMTEAADRFEFPNPVRNIKRLRLRRKDIQPFSLDEVRLILDTVRSDYKQYFTLRFFTGMRTGELHGLKWSRIDWEARQVLVRETVDKGVTDYTKTDGSQREIAMSSVVYDALRAQHEVTGQGEYVFVTRDGTPLDTTNVTQRVWYPLLRHLQLAPRRPYHCRHTAATLWLAAGENPEWIARQMGHTTTEMLFRVYSRYVPNLTRRDGSAFDRFVTNAINGGMEEEERT</sequence>
<dbReference type="InterPro" id="IPR050808">
    <property type="entry name" value="Phage_Integrase"/>
</dbReference>
<feature type="domain" description="Core-binding (CB)" evidence="7">
    <location>
        <begin position="87"/>
        <end position="176"/>
    </location>
</feature>
<dbReference type="GO" id="GO:0003677">
    <property type="term" value="F:DNA binding"/>
    <property type="evidence" value="ECO:0007669"/>
    <property type="project" value="UniProtKB-KW"/>
</dbReference>
<proteinExistence type="inferred from homology"/>
<accession>A0ABV7EJJ6</accession>
<evidence type="ECO:0000256" key="3">
    <source>
        <dbReference type="ARBA" id="ARBA00023125"/>
    </source>
</evidence>
<feature type="domain" description="Tyr recombinase" evidence="6">
    <location>
        <begin position="196"/>
        <end position="381"/>
    </location>
</feature>
<dbReference type="PANTHER" id="PTHR30629:SF2">
    <property type="entry name" value="PROPHAGE INTEGRASE INTS-RELATED"/>
    <property type="match status" value="1"/>
</dbReference>
<dbReference type="InterPro" id="IPR002104">
    <property type="entry name" value="Integrase_catalytic"/>
</dbReference>
<dbReference type="RefSeq" id="WP_380686266.1">
    <property type="nucleotide sequence ID" value="NZ_JBHRSS010000001.1"/>
</dbReference>
<dbReference type="CDD" id="cd01189">
    <property type="entry name" value="INT_ICEBs1_C_like"/>
    <property type="match status" value="1"/>
</dbReference>
<dbReference type="PROSITE" id="PS51898">
    <property type="entry name" value="TYR_RECOMBINASE"/>
    <property type="match status" value="1"/>
</dbReference>
<evidence type="ECO:0000256" key="2">
    <source>
        <dbReference type="ARBA" id="ARBA00022908"/>
    </source>
</evidence>
<evidence type="ECO:0000256" key="1">
    <source>
        <dbReference type="ARBA" id="ARBA00008857"/>
    </source>
</evidence>
<reference evidence="9" key="1">
    <citation type="journal article" date="2019" name="Int. J. Syst. Evol. Microbiol.">
        <title>The Global Catalogue of Microorganisms (GCM) 10K type strain sequencing project: providing services to taxonomists for standard genome sequencing and annotation.</title>
        <authorList>
            <consortium name="The Broad Institute Genomics Platform"/>
            <consortium name="The Broad Institute Genome Sequencing Center for Infectious Disease"/>
            <person name="Wu L."/>
            <person name="Ma J."/>
        </authorList>
    </citation>
    <scope>NUCLEOTIDE SEQUENCE [LARGE SCALE GENOMIC DNA]</scope>
    <source>
        <strain evidence="9">KCTC 52640</strain>
    </source>
</reference>
<evidence type="ECO:0000256" key="4">
    <source>
        <dbReference type="ARBA" id="ARBA00023172"/>
    </source>
</evidence>
<dbReference type="InterPro" id="IPR022000">
    <property type="entry name" value="Min27-like_integrase_DNA_bind"/>
</dbReference>
<evidence type="ECO:0000313" key="8">
    <source>
        <dbReference type="EMBL" id="MFC3102828.1"/>
    </source>
</evidence>
<comment type="caution">
    <text evidence="8">The sequence shown here is derived from an EMBL/GenBank/DDBJ whole genome shotgun (WGS) entry which is preliminary data.</text>
</comment>
<dbReference type="InterPro" id="IPR011010">
    <property type="entry name" value="DNA_brk_join_enz"/>
</dbReference>
<dbReference type="Pfam" id="PF12167">
    <property type="entry name" value="Arm-DNA-bind_2"/>
    <property type="match status" value="1"/>
</dbReference>
<dbReference type="SUPFAM" id="SSF56349">
    <property type="entry name" value="DNA breaking-rejoining enzymes"/>
    <property type="match status" value="1"/>
</dbReference>
<dbReference type="Pfam" id="PF00589">
    <property type="entry name" value="Phage_integrase"/>
    <property type="match status" value="1"/>
</dbReference>
<dbReference type="Proteomes" id="UP001595462">
    <property type="component" value="Unassembled WGS sequence"/>
</dbReference>
<evidence type="ECO:0000256" key="5">
    <source>
        <dbReference type="PROSITE-ProRule" id="PRU01248"/>
    </source>
</evidence>
<comment type="similarity">
    <text evidence="1">Belongs to the 'phage' integrase family.</text>
</comment>
<dbReference type="Pfam" id="PF14659">
    <property type="entry name" value="Phage_int_SAM_3"/>
    <property type="match status" value="1"/>
</dbReference>
<dbReference type="InterPro" id="IPR004107">
    <property type="entry name" value="Integrase_SAM-like_N"/>
</dbReference>
<dbReference type="PANTHER" id="PTHR30629">
    <property type="entry name" value="PROPHAGE INTEGRASE"/>
    <property type="match status" value="1"/>
</dbReference>
<organism evidence="8 9">
    <name type="scientific">Salinisphaera aquimarina</name>
    <dbReference type="NCBI Taxonomy" id="2094031"/>
    <lineage>
        <taxon>Bacteria</taxon>
        <taxon>Pseudomonadati</taxon>
        <taxon>Pseudomonadota</taxon>
        <taxon>Gammaproteobacteria</taxon>
        <taxon>Salinisphaerales</taxon>
        <taxon>Salinisphaeraceae</taxon>
        <taxon>Salinisphaera</taxon>
    </lineage>
</organism>
<keyword evidence="2" id="KW-0229">DNA integration</keyword>
<keyword evidence="3 5" id="KW-0238">DNA-binding</keyword>
<name>A0ABV7EJJ6_9GAMM</name>
<dbReference type="InterPro" id="IPR013762">
    <property type="entry name" value="Integrase-like_cat_sf"/>
</dbReference>
<evidence type="ECO:0000259" key="6">
    <source>
        <dbReference type="PROSITE" id="PS51898"/>
    </source>
</evidence>
<dbReference type="EMBL" id="JBHRSS010000001">
    <property type="protein sequence ID" value="MFC3102828.1"/>
    <property type="molecule type" value="Genomic_DNA"/>
</dbReference>
<dbReference type="PROSITE" id="PS51900">
    <property type="entry name" value="CB"/>
    <property type="match status" value="1"/>
</dbReference>
<keyword evidence="4" id="KW-0233">DNA recombination</keyword>
<dbReference type="InterPro" id="IPR044068">
    <property type="entry name" value="CB"/>
</dbReference>
<keyword evidence="9" id="KW-1185">Reference proteome</keyword>
<protein>
    <submittedName>
        <fullName evidence="8">Arm DNA-binding domain-containing protein</fullName>
    </submittedName>
</protein>
<gene>
    <name evidence="8" type="ORF">ACFOSU_02875</name>
</gene>
<dbReference type="InterPro" id="IPR010998">
    <property type="entry name" value="Integrase_recombinase_N"/>
</dbReference>
<evidence type="ECO:0000313" key="9">
    <source>
        <dbReference type="Proteomes" id="UP001595462"/>
    </source>
</evidence>
<dbReference type="Gene3D" id="1.10.443.10">
    <property type="entry name" value="Intergrase catalytic core"/>
    <property type="match status" value="1"/>
</dbReference>
<dbReference type="Gene3D" id="1.10.150.130">
    <property type="match status" value="1"/>
</dbReference>